<proteinExistence type="predicted"/>
<protein>
    <submittedName>
        <fullName evidence="3">Uncharacterized protein</fullName>
    </submittedName>
</protein>
<comment type="caution">
    <text evidence="3">The sequence shown here is derived from an EMBL/GenBank/DDBJ whole genome shotgun (WGS) entry which is preliminary data.</text>
</comment>
<keyword evidence="4" id="KW-1185">Reference proteome</keyword>
<name>A0AAD3CFL7_9STRA</name>
<dbReference type="AlphaFoldDB" id="A0AAD3CFL7"/>
<dbReference type="EMBL" id="BLLK01000020">
    <property type="protein sequence ID" value="GFH44921.1"/>
    <property type="molecule type" value="Genomic_DNA"/>
</dbReference>
<evidence type="ECO:0000313" key="4">
    <source>
        <dbReference type="Proteomes" id="UP001054902"/>
    </source>
</evidence>
<gene>
    <name evidence="3" type="ORF">CTEN210_01395</name>
</gene>
<organism evidence="3 4">
    <name type="scientific">Chaetoceros tenuissimus</name>
    <dbReference type="NCBI Taxonomy" id="426638"/>
    <lineage>
        <taxon>Eukaryota</taxon>
        <taxon>Sar</taxon>
        <taxon>Stramenopiles</taxon>
        <taxon>Ochrophyta</taxon>
        <taxon>Bacillariophyta</taxon>
        <taxon>Coscinodiscophyceae</taxon>
        <taxon>Chaetocerotophycidae</taxon>
        <taxon>Chaetocerotales</taxon>
        <taxon>Chaetocerotaceae</taxon>
        <taxon>Chaetoceros</taxon>
    </lineage>
</organism>
<keyword evidence="1" id="KW-0175">Coiled coil</keyword>
<feature type="compositionally biased region" description="Basic and acidic residues" evidence="2">
    <location>
        <begin position="372"/>
        <end position="383"/>
    </location>
</feature>
<evidence type="ECO:0000256" key="1">
    <source>
        <dbReference type="SAM" id="Coils"/>
    </source>
</evidence>
<evidence type="ECO:0000256" key="2">
    <source>
        <dbReference type="SAM" id="MobiDB-lite"/>
    </source>
</evidence>
<sequence length="398" mass="44059">MTTTNATETDDTNENIVVEHEHEDEETQNCPIHKKDADLDKLAKLEQEYQDCKIKANKKLASIEKEEQDEQKQQTKKERSNLLDINIGFLSINEKGIKMKPKFDFGASVAGTGALIGLGDVRDGINFGVDIDVVSQTVHGSGKDMNEFLSSLEFQGRIAEILDETIHLNKIIQFFTKILGEISRLCKIGTIHVAHVEGTCNGKIGSSMGGGISLGWKDEEKYRMIGAAGKAIYGGEFRAGLHESKKKIKVISAMVLGGGVFRFVVYIRRKDSDDIPPVSIKELVDDNILLHRESSLQDNQDKHIIQENSNSTKQKSIIQKVGDRLGISHHSNSSESVIDDNVSKQEVKKQPTKKSVKMLLPSSINSNPASKITKESHPEEKQVGKGMLSKVGTYLHIL</sequence>
<evidence type="ECO:0000313" key="3">
    <source>
        <dbReference type="EMBL" id="GFH44921.1"/>
    </source>
</evidence>
<feature type="region of interest" description="Disordered" evidence="2">
    <location>
        <begin position="329"/>
        <end position="384"/>
    </location>
</feature>
<feature type="region of interest" description="Disordered" evidence="2">
    <location>
        <begin position="1"/>
        <end position="33"/>
    </location>
</feature>
<dbReference type="Proteomes" id="UP001054902">
    <property type="component" value="Unassembled WGS sequence"/>
</dbReference>
<feature type="coiled-coil region" evidence="1">
    <location>
        <begin position="35"/>
        <end position="85"/>
    </location>
</feature>
<accession>A0AAD3CFL7</accession>
<reference evidence="3 4" key="1">
    <citation type="journal article" date="2021" name="Sci. Rep.">
        <title>The genome of the diatom Chaetoceros tenuissimus carries an ancient integrated fragment of an extant virus.</title>
        <authorList>
            <person name="Hongo Y."/>
            <person name="Kimura K."/>
            <person name="Takaki Y."/>
            <person name="Yoshida Y."/>
            <person name="Baba S."/>
            <person name="Kobayashi G."/>
            <person name="Nagasaki K."/>
            <person name="Hano T."/>
            <person name="Tomaru Y."/>
        </authorList>
    </citation>
    <scope>NUCLEOTIDE SEQUENCE [LARGE SCALE GENOMIC DNA]</scope>
    <source>
        <strain evidence="3 4">NIES-3715</strain>
    </source>
</reference>